<dbReference type="InterPro" id="IPR016130">
    <property type="entry name" value="Tyr_Pase_AS"/>
</dbReference>
<dbReference type="InterPro" id="IPR029021">
    <property type="entry name" value="Prot-tyrosine_phosphatase-like"/>
</dbReference>
<evidence type="ECO:0000313" key="3">
    <source>
        <dbReference type="EMBL" id="QCP36216.1"/>
    </source>
</evidence>
<organism evidence="3 4">
    <name type="scientific">Anaerostipes rhamnosivorans</name>
    <dbReference type="NCBI Taxonomy" id="1229621"/>
    <lineage>
        <taxon>Bacteria</taxon>
        <taxon>Bacillati</taxon>
        <taxon>Bacillota</taxon>
        <taxon>Clostridia</taxon>
        <taxon>Lachnospirales</taxon>
        <taxon>Lachnospiraceae</taxon>
        <taxon>Anaerostipes</taxon>
    </lineage>
</organism>
<evidence type="ECO:0000256" key="1">
    <source>
        <dbReference type="ARBA" id="ARBA00009580"/>
    </source>
</evidence>
<dbReference type="InterPro" id="IPR026893">
    <property type="entry name" value="Tyr/Ser_Pase_IphP-type"/>
</dbReference>
<dbReference type="PROSITE" id="PS50056">
    <property type="entry name" value="TYR_PHOSPHATASE_2"/>
    <property type="match status" value="1"/>
</dbReference>
<dbReference type="Gene3D" id="3.90.190.10">
    <property type="entry name" value="Protein tyrosine phosphatase superfamily"/>
    <property type="match status" value="1"/>
</dbReference>
<comment type="similarity">
    <text evidence="1">Belongs to the protein-tyrosine phosphatase family.</text>
</comment>
<dbReference type="Pfam" id="PF13350">
    <property type="entry name" value="Y_phosphatase3"/>
    <property type="match status" value="1"/>
</dbReference>
<dbReference type="EMBL" id="CP040058">
    <property type="protein sequence ID" value="QCP36216.1"/>
    <property type="molecule type" value="Genomic_DNA"/>
</dbReference>
<proteinExistence type="inferred from homology"/>
<protein>
    <submittedName>
        <fullName evidence="3">Protein tyrosine/serine phosphatase</fullName>
    </submittedName>
</protein>
<dbReference type="PANTHER" id="PTHR31126">
    <property type="entry name" value="TYROSINE-PROTEIN PHOSPHATASE"/>
    <property type="match status" value="1"/>
</dbReference>
<reference evidence="3 4" key="1">
    <citation type="submission" date="2019-05" db="EMBL/GenBank/DDBJ databases">
        <title>Complete genome sequencing of Anaerostipes rhamnosivorans.</title>
        <authorList>
            <person name="Bui T.P.N."/>
            <person name="de Vos W.M."/>
        </authorList>
    </citation>
    <scope>NUCLEOTIDE SEQUENCE [LARGE SCALE GENOMIC DNA]</scope>
    <source>
        <strain evidence="3 4">1y2</strain>
    </source>
</reference>
<dbReference type="InterPro" id="IPR000387">
    <property type="entry name" value="Tyr_Pase_dom"/>
</dbReference>
<name>A0A4P8IFQ7_9FIRM</name>
<dbReference type="GO" id="GO:0004721">
    <property type="term" value="F:phosphoprotein phosphatase activity"/>
    <property type="evidence" value="ECO:0007669"/>
    <property type="project" value="InterPro"/>
</dbReference>
<evidence type="ECO:0000259" key="2">
    <source>
        <dbReference type="PROSITE" id="PS50056"/>
    </source>
</evidence>
<dbReference type="Proteomes" id="UP000298653">
    <property type="component" value="Chromosome"/>
</dbReference>
<dbReference type="AlphaFoldDB" id="A0A4P8IFQ7"/>
<evidence type="ECO:0000313" key="4">
    <source>
        <dbReference type="Proteomes" id="UP000298653"/>
    </source>
</evidence>
<sequence length="246" mass="27574">MHNIKRIRLDHAFNIRDLGGLETTEGSLVRWNRLFRGDCLSFLTSEEWQKLLRCGIVSVVDLRSRSEAELMKDQVPETMQYFHCPLQKEEIDFSNASESAAKAFTKSLADGYQKMVTDSPELIAAAVKTVIQGLEKGGVLFHCSAGKDRTGVLSAVLLTLLGAEREDIIADYQVSFTYNQRGINKAAASLPDYQAMLPMLSSDAGHMEQLLDLFHELDLFPYLMEHGLAAPDQDHLKDLVLERITL</sequence>
<dbReference type="PROSITE" id="PS00383">
    <property type="entry name" value="TYR_PHOSPHATASE_1"/>
    <property type="match status" value="1"/>
</dbReference>
<dbReference type="PANTHER" id="PTHR31126:SF1">
    <property type="entry name" value="TYROSINE SPECIFIC PROTEIN PHOSPHATASES DOMAIN-CONTAINING PROTEIN"/>
    <property type="match status" value="1"/>
</dbReference>
<keyword evidence="4" id="KW-1185">Reference proteome</keyword>
<accession>A0A4P8IFQ7</accession>
<feature type="domain" description="Tyrosine specific protein phosphatases" evidence="2">
    <location>
        <begin position="121"/>
        <end position="181"/>
    </location>
</feature>
<dbReference type="RefSeq" id="WP_243118760.1">
    <property type="nucleotide sequence ID" value="NZ_CP040058.1"/>
</dbReference>
<gene>
    <name evidence="3" type="ORF">AR1Y2_2762</name>
</gene>
<dbReference type="SUPFAM" id="SSF52799">
    <property type="entry name" value="(Phosphotyrosine protein) phosphatases II"/>
    <property type="match status" value="1"/>
</dbReference>
<dbReference type="KEGG" id="arf:AR1Y2_2762"/>